<accession>A0A6J0N416</accession>
<organism evidence="2 3">
    <name type="scientific">Raphanus sativus</name>
    <name type="common">Radish</name>
    <name type="synonym">Raphanus raphanistrum var. sativus</name>
    <dbReference type="NCBI Taxonomy" id="3726"/>
    <lineage>
        <taxon>Eukaryota</taxon>
        <taxon>Viridiplantae</taxon>
        <taxon>Streptophyta</taxon>
        <taxon>Embryophyta</taxon>
        <taxon>Tracheophyta</taxon>
        <taxon>Spermatophyta</taxon>
        <taxon>Magnoliopsida</taxon>
        <taxon>eudicotyledons</taxon>
        <taxon>Gunneridae</taxon>
        <taxon>Pentapetalae</taxon>
        <taxon>rosids</taxon>
        <taxon>malvids</taxon>
        <taxon>Brassicales</taxon>
        <taxon>Brassicaceae</taxon>
        <taxon>Brassiceae</taxon>
        <taxon>Raphanus</taxon>
    </lineage>
</organism>
<sequence length="264" mass="30569">MKLRDKARPFLLCQVVSGRTASFWLDNWTHGGDLLTITGPLGPQISGISIDASVSSVVTENGWNVSRRSRNPTLSVLRANLPDQIPDIESTEEDYFMWRNEVAAPPSHFSLPLLWRTLYPDPPPVIWASLVWFKKRIPKHAFITWLVLRNRMATRDKLRSWGLQVPAECLLCGSADETAPHLFFECRYAQEIWHGLMDGTWMNLPIKLEEMVDWFQQLRGEKRFKTITKIIFQAVIYFVWKERNGRLHSNGQKTPARVIKEIKL</sequence>
<dbReference type="PANTHER" id="PTHR33116:SF78">
    <property type="entry name" value="OS12G0587133 PROTEIN"/>
    <property type="match status" value="1"/>
</dbReference>
<dbReference type="PANTHER" id="PTHR33116">
    <property type="entry name" value="REVERSE TRANSCRIPTASE ZINC-BINDING DOMAIN-CONTAINING PROTEIN-RELATED-RELATED"/>
    <property type="match status" value="1"/>
</dbReference>
<evidence type="ECO:0000259" key="1">
    <source>
        <dbReference type="Pfam" id="PF13966"/>
    </source>
</evidence>
<dbReference type="AlphaFoldDB" id="A0A6J0N416"/>
<dbReference type="Proteomes" id="UP000504610">
    <property type="component" value="Chromosome 4"/>
</dbReference>
<feature type="domain" description="Reverse transcriptase zinc-binding" evidence="1">
    <location>
        <begin position="109"/>
        <end position="193"/>
    </location>
</feature>
<dbReference type="Pfam" id="PF13966">
    <property type="entry name" value="zf-RVT"/>
    <property type="match status" value="1"/>
</dbReference>
<proteinExistence type="predicted"/>
<reference evidence="3" key="2">
    <citation type="submission" date="2025-08" db="UniProtKB">
        <authorList>
            <consortium name="RefSeq"/>
        </authorList>
    </citation>
    <scope>IDENTIFICATION</scope>
    <source>
        <tissue evidence="3">Leaf</tissue>
    </source>
</reference>
<evidence type="ECO:0000313" key="2">
    <source>
        <dbReference type="Proteomes" id="UP000504610"/>
    </source>
</evidence>
<name>A0A6J0N416_RAPSA</name>
<reference evidence="2" key="1">
    <citation type="journal article" date="2019" name="Database">
        <title>The radish genome database (RadishGD): an integrated information resource for radish genomics.</title>
        <authorList>
            <person name="Yu H.J."/>
            <person name="Baek S."/>
            <person name="Lee Y.J."/>
            <person name="Cho A."/>
            <person name="Mun J.H."/>
        </authorList>
    </citation>
    <scope>NUCLEOTIDE SEQUENCE [LARGE SCALE GENOMIC DNA]</scope>
    <source>
        <strain evidence="2">cv. WK10039</strain>
    </source>
</reference>
<keyword evidence="2" id="KW-1185">Reference proteome</keyword>
<evidence type="ECO:0000313" key="3">
    <source>
        <dbReference type="RefSeq" id="XP_018479174.2"/>
    </source>
</evidence>
<protein>
    <submittedName>
        <fullName evidence="3">Uncharacterized protein LOC108850088</fullName>
    </submittedName>
</protein>
<dbReference type="KEGG" id="rsz:108850088"/>
<gene>
    <name evidence="3" type="primary">LOC108850088</name>
</gene>
<dbReference type="InterPro" id="IPR026960">
    <property type="entry name" value="RVT-Znf"/>
</dbReference>
<dbReference type="OrthoDB" id="1749560at2759"/>
<dbReference type="GeneID" id="108850088"/>
<dbReference type="RefSeq" id="XP_018479174.2">
    <property type="nucleotide sequence ID" value="XM_018623672.2"/>
</dbReference>